<dbReference type="Pfam" id="PF15420">
    <property type="entry name" value="Abhydrolase_9_N"/>
    <property type="match status" value="1"/>
</dbReference>
<gene>
    <name evidence="4" type="ORF">B0A89_08985</name>
</gene>
<feature type="domain" description="Alpha/beta-hydrolase catalytic" evidence="2">
    <location>
        <begin position="248"/>
        <end position="535"/>
    </location>
</feature>
<feature type="domain" description="Alpha/beta-hydrolase N-terminal" evidence="3">
    <location>
        <begin position="25"/>
        <end position="231"/>
    </location>
</feature>
<feature type="transmembrane region" description="Helical" evidence="1">
    <location>
        <begin position="117"/>
        <end position="143"/>
    </location>
</feature>
<dbReference type="STRING" id="1945662.B0A89_08985"/>
<dbReference type="SUPFAM" id="SSF53474">
    <property type="entry name" value="alpha/beta-Hydrolases"/>
    <property type="match status" value="1"/>
</dbReference>
<dbReference type="Proteomes" id="UP000193017">
    <property type="component" value="Chromosome"/>
</dbReference>
<dbReference type="EMBL" id="CP020612">
    <property type="protein sequence ID" value="ARJ69738.1"/>
    <property type="molecule type" value="Genomic_DNA"/>
</dbReference>
<feature type="transmembrane region" description="Helical" evidence="1">
    <location>
        <begin position="74"/>
        <end position="97"/>
    </location>
</feature>
<evidence type="ECO:0008006" key="6">
    <source>
        <dbReference type="Google" id="ProtNLM"/>
    </source>
</evidence>
<keyword evidence="5" id="KW-1185">Reference proteome</keyword>
<evidence type="ECO:0000313" key="5">
    <source>
        <dbReference type="Proteomes" id="UP000193017"/>
    </source>
</evidence>
<dbReference type="AlphaFoldDB" id="A0A1W6CY07"/>
<reference evidence="4 5" key="1">
    <citation type="submission" date="2017-03" db="EMBL/GenBank/DDBJ databases">
        <title>Genome sequence of Paracoccus contaminans isolated from a water microcosm.</title>
        <authorList>
            <person name="Aurass P."/>
            <person name="Karste S."/>
            <person name="Trost E."/>
            <person name="Glaeser S.P."/>
            <person name="Kaempfer P."/>
            <person name="Flieger A."/>
        </authorList>
    </citation>
    <scope>NUCLEOTIDE SEQUENCE [LARGE SCALE GENOMIC DNA]</scope>
    <source>
        <strain evidence="5">RKI 16-01929T\LMG 29738T\CCM 8701T\CIP 111112T</strain>
    </source>
</reference>
<evidence type="ECO:0000259" key="2">
    <source>
        <dbReference type="Pfam" id="PF10081"/>
    </source>
</evidence>
<sequence>MRLVRRLGLMTLPLCLGGVCLAASLTPSLIPRGWLTQGILSGVVMAIGYLIGRAGVALWRGLGLPEPSGRAARIGRLAAGLPVAVLLAVCLGFARHWQNGIRVRMGMGPAEGGHTPQMIVVALVVFLLLLALGHAVQWLFDLARRKLYRVMPPRAANVAGLVLTGLALVVVTRDGVLDHVIAALDRSYTVAQNLFADAPPRPAIIRTGGDGSLIDWEALGQPGRDFVTGGPHAAAIAAFRGAPARDPIRVYVGLAQAETAEDRARLAVDELIRQGGFDREVLVVALPTGTGWLDPGSFDVLEYMHGGDVASVAVQYSYLQSPLALILETEAGLDQARELIRAVRAHWTTLPRDSRPRLYIHGLSLGAWASMYATDLFALLDDPIDGALWVGPPFPSAFWREAVAARNPDSRYVEPKVKSRRLIRFATRLDHGGGPEGWGTIRLMFLQYPSDPIVFYDPRSLWRAPAWMREPPAADVSPDLRFIPIVTQFQLALDMALATSAPAGFGHSYWAPDYIGPWRAVTAPAGWSEADSARLRTRCDNGFQRGCDNG</sequence>
<dbReference type="PIRSF" id="PIRSF007542">
    <property type="entry name" value="UCP007542"/>
    <property type="match status" value="1"/>
</dbReference>
<dbReference type="InterPro" id="IPR029058">
    <property type="entry name" value="AB_hydrolase_fold"/>
</dbReference>
<dbReference type="InterPro" id="IPR027788">
    <property type="entry name" value="Alpha/beta-hydrolase_N_dom"/>
</dbReference>
<accession>A0A1W6CY07</accession>
<name>A0A1W6CY07_9RHOB</name>
<dbReference type="InterPro" id="IPR027787">
    <property type="entry name" value="Alpha/beta-hydrolase_catalytic"/>
</dbReference>
<proteinExistence type="predicted"/>
<organism evidence="4 5">
    <name type="scientific">Paracoccus contaminans</name>
    <dbReference type="NCBI Taxonomy" id="1945662"/>
    <lineage>
        <taxon>Bacteria</taxon>
        <taxon>Pseudomonadati</taxon>
        <taxon>Pseudomonadota</taxon>
        <taxon>Alphaproteobacteria</taxon>
        <taxon>Rhodobacterales</taxon>
        <taxon>Paracoccaceae</taxon>
        <taxon>Paracoccus</taxon>
    </lineage>
</organism>
<keyword evidence="1" id="KW-0472">Membrane</keyword>
<keyword evidence="1" id="KW-0812">Transmembrane</keyword>
<feature type="transmembrane region" description="Helical" evidence="1">
    <location>
        <begin position="155"/>
        <end position="172"/>
    </location>
</feature>
<protein>
    <recommendedName>
        <fullName evidence="6">Alpha/beta-hydrolase catalytic domain-containing protein</fullName>
    </recommendedName>
</protein>
<dbReference type="InterPro" id="IPR012037">
    <property type="entry name" value="Alpha/beta-hydrolase_fam"/>
</dbReference>
<feature type="transmembrane region" description="Helical" evidence="1">
    <location>
        <begin position="38"/>
        <end position="62"/>
    </location>
</feature>
<evidence type="ECO:0000256" key="1">
    <source>
        <dbReference type="SAM" id="Phobius"/>
    </source>
</evidence>
<dbReference type="Pfam" id="PF10081">
    <property type="entry name" value="Abhydrolase_9"/>
    <property type="match status" value="1"/>
</dbReference>
<dbReference type="OrthoDB" id="4397445at2"/>
<dbReference type="KEGG" id="pcon:B0A89_08985"/>
<keyword evidence="1" id="KW-1133">Transmembrane helix</keyword>
<evidence type="ECO:0000313" key="4">
    <source>
        <dbReference type="EMBL" id="ARJ69738.1"/>
    </source>
</evidence>
<evidence type="ECO:0000259" key="3">
    <source>
        <dbReference type="Pfam" id="PF15420"/>
    </source>
</evidence>